<reference evidence="3" key="2">
    <citation type="submission" date="2025-08" db="UniProtKB">
        <authorList>
            <consortium name="Ensembl"/>
        </authorList>
    </citation>
    <scope>IDENTIFICATION</scope>
</reference>
<feature type="compositionally biased region" description="Pro residues" evidence="1">
    <location>
        <begin position="134"/>
        <end position="150"/>
    </location>
</feature>
<evidence type="ECO:0000256" key="1">
    <source>
        <dbReference type="SAM" id="MobiDB-lite"/>
    </source>
</evidence>
<evidence type="ECO:0000259" key="2">
    <source>
        <dbReference type="SMART" id="SM01022"/>
    </source>
</evidence>
<protein>
    <recommendedName>
        <fullName evidence="2">ASCH domain-containing protein</fullName>
    </recommendedName>
</protein>
<dbReference type="Proteomes" id="UP000016666">
    <property type="component" value="Chromosome 10"/>
</dbReference>
<evidence type="ECO:0000313" key="4">
    <source>
        <dbReference type="Proteomes" id="UP000016666"/>
    </source>
</evidence>
<dbReference type="PANTHER" id="PTHR31666">
    <property type="entry name" value="PROTEIN CXORF40A-RELATED"/>
    <property type="match status" value="1"/>
</dbReference>
<feature type="region of interest" description="Disordered" evidence="1">
    <location>
        <begin position="32"/>
        <end position="72"/>
    </location>
</feature>
<sequence>IPLNEHIQGNFVKNELWDKGSGEVRDQVWLIPEVPGSPAPSSPQQPPQQGAGSSGSFSPQRARAVTPTSLKEAGWEKAALFVQLRKTIPKKKKKKGNERTLKHVAARSTPVSRRAGRSAGSPSAPPTGGSAEPSRPPPAAAPPGSLPPAPGTGADVRGRMKLGCLSFRQPYAGLVLNNVKTIETRWRPVLARYQHRTIAVHIAVKDWEDEEWRDILLSRFGMTAEQVQDLLDEGEKFGRGVIAGLVDIGETSLYPENLPPEKVLELENKAVLSNLDQKYLTVVSNPRWLLEPIPARGFRGVWQVNIPDELIPSE</sequence>
<dbReference type="InterPro" id="IPR033615">
    <property type="entry name" value="EOLA1/EOLA2"/>
</dbReference>
<keyword evidence="4" id="KW-1185">Reference proteome</keyword>
<dbReference type="InterPro" id="IPR015947">
    <property type="entry name" value="PUA-like_sf"/>
</dbReference>
<organism evidence="3 4">
    <name type="scientific">Anas platyrhynchos platyrhynchos</name>
    <name type="common">Northern mallard</name>
    <dbReference type="NCBI Taxonomy" id="8840"/>
    <lineage>
        <taxon>Eukaryota</taxon>
        <taxon>Metazoa</taxon>
        <taxon>Chordata</taxon>
        <taxon>Craniata</taxon>
        <taxon>Vertebrata</taxon>
        <taxon>Euteleostomi</taxon>
        <taxon>Archelosauria</taxon>
        <taxon>Archosauria</taxon>
        <taxon>Dinosauria</taxon>
        <taxon>Saurischia</taxon>
        <taxon>Theropoda</taxon>
        <taxon>Coelurosauria</taxon>
        <taxon>Aves</taxon>
        <taxon>Neognathae</taxon>
        <taxon>Galloanserae</taxon>
        <taxon>Anseriformes</taxon>
        <taxon>Anatidae</taxon>
        <taxon>Anatinae</taxon>
        <taxon>Anas</taxon>
    </lineage>
</organism>
<dbReference type="InterPro" id="IPR007374">
    <property type="entry name" value="ASCH_domain"/>
</dbReference>
<feature type="compositionally biased region" description="Pro residues" evidence="1">
    <location>
        <begin position="35"/>
        <end position="46"/>
    </location>
</feature>
<feature type="region of interest" description="Disordered" evidence="1">
    <location>
        <begin position="87"/>
        <end position="155"/>
    </location>
</feature>
<feature type="compositionally biased region" description="Low complexity" evidence="1">
    <location>
        <begin position="47"/>
        <end position="60"/>
    </location>
</feature>
<reference evidence="3 4" key="1">
    <citation type="submission" date="2017-10" db="EMBL/GenBank/DDBJ databases">
        <title>A new Pekin duck reference genome.</title>
        <authorList>
            <person name="Hou Z.-C."/>
            <person name="Zhou Z.-K."/>
            <person name="Zhu F."/>
            <person name="Hou S.-S."/>
        </authorList>
    </citation>
    <scope>NUCLEOTIDE SEQUENCE [LARGE SCALE GENOMIC DNA]</scope>
</reference>
<dbReference type="Ensembl" id="ENSAPLT00000003501.2">
    <property type="protein sequence ID" value="ENSAPLP00000002907.2"/>
    <property type="gene ID" value="ENSAPLG00000003441.2"/>
</dbReference>
<accession>U3I6N6</accession>
<dbReference type="GeneTree" id="ENSGT00390000012182"/>
<dbReference type="AlphaFoldDB" id="U3I6N6"/>
<reference evidence="3" key="3">
    <citation type="submission" date="2025-09" db="UniProtKB">
        <authorList>
            <consortium name="Ensembl"/>
        </authorList>
    </citation>
    <scope>IDENTIFICATION</scope>
</reference>
<dbReference type="SUPFAM" id="SSF88697">
    <property type="entry name" value="PUA domain-like"/>
    <property type="match status" value="1"/>
</dbReference>
<feature type="domain" description="ASCH" evidence="2">
    <location>
        <begin position="165"/>
        <end position="273"/>
    </location>
</feature>
<dbReference type="SMART" id="SM01022">
    <property type="entry name" value="ASCH"/>
    <property type="match status" value="1"/>
</dbReference>
<dbReference type="PANTHER" id="PTHR31666:SF0">
    <property type="entry name" value="PROTEIN EOLA1-RELATED"/>
    <property type="match status" value="1"/>
</dbReference>
<feature type="compositionally biased region" description="Low complexity" evidence="1">
    <location>
        <begin position="117"/>
        <end position="133"/>
    </location>
</feature>
<feature type="compositionally biased region" description="Basic residues" evidence="1">
    <location>
        <begin position="87"/>
        <end position="96"/>
    </location>
</feature>
<evidence type="ECO:0000313" key="3">
    <source>
        <dbReference type="Ensembl" id="ENSAPLP00000002907.2"/>
    </source>
</evidence>
<name>U3I6N6_ANAPP</name>
<proteinExistence type="predicted"/>